<dbReference type="Gene3D" id="1.20.1280.50">
    <property type="match status" value="1"/>
</dbReference>
<dbReference type="Pfam" id="PF12937">
    <property type="entry name" value="F-box-like"/>
    <property type="match status" value="1"/>
</dbReference>
<dbReference type="InterPro" id="IPR001810">
    <property type="entry name" value="F-box_dom"/>
</dbReference>
<accession>A0A8E2DN85</accession>
<keyword evidence="4" id="KW-1185">Reference proteome</keyword>
<dbReference type="OrthoDB" id="3181259at2759"/>
<feature type="domain" description="F-box" evidence="2">
    <location>
        <begin position="79"/>
        <end position="126"/>
    </location>
</feature>
<dbReference type="SUPFAM" id="SSF52047">
    <property type="entry name" value="RNI-like"/>
    <property type="match status" value="1"/>
</dbReference>
<evidence type="ECO:0000313" key="4">
    <source>
        <dbReference type="Proteomes" id="UP000250043"/>
    </source>
</evidence>
<name>A0A8E2DN85_9APHY</name>
<proteinExistence type="predicted"/>
<sequence>MPATLDPVQLEIFDHLGSWADVSLLAVGVDVGCEDPRTVDPRATPPEIVAIDKTVKELEEQLARLKIQREQILASQALICRIPPEILSRIFELGAHEDAHLLNIISLVSRHWYNVILATPSLWTCLILDIEWGYGRVPEFIRKARLYMDRSQACKFAVHLECRYVDSETDLRDILIVIKPHLHRCYSFRISLPDWEWMSLLREHLTGLGPSLEIFDLRVEPSEAEDAAPYCPLTMPCPRLSFIMLERTPLACVDIETPELRRLHLLRDQRYPSSGRMGVCFKELLSKLEATPTLEELRMEKVVFYLRGSEDVFLDTPSLTEIPSLRWLTFSHLDPSDVSLFLESTSLPAMERLSVQLEQSADEDLHWLSRASHDALVRFPSLRELNLRGCYIDGAAIVPLVRVLHQLPQLVALSLSSPPSGSFGTQIFDLLAGGPAKTGTWILPRLQALCIHNCRDISGHELLRIVIARHGVSNHEVENIQYLKIATCIAIDGDALNQLVALVDTVRVL</sequence>
<evidence type="ECO:0000259" key="2">
    <source>
        <dbReference type="Pfam" id="PF12937"/>
    </source>
</evidence>
<dbReference type="SUPFAM" id="SSF81383">
    <property type="entry name" value="F-box domain"/>
    <property type="match status" value="1"/>
</dbReference>
<dbReference type="InterPro" id="IPR036047">
    <property type="entry name" value="F-box-like_dom_sf"/>
</dbReference>
<evidence type="ECO:0000256" key="1">
    <source>
        <dbReference type="SAM" id="Coils"/>
    </source>
</evidence>
<gene>
    <name evidence="3" type="ORF">OBBRIDRAFT_813261</name>
</gene>
<protein>
    <recommendedName>
        <fullName evidence="2">F-box domain-containing protein</fullName>
    </recommendedName>
</protein>
<reference evidence="3 4" key="1">
    <citation type="submission" date="2016-07" db="EMBL/GenBank/DDBJ databases">
        <title>Draft genome of the white-rot fungus Obba rivulosa 3A-2.</title>
        <authorList>
            <consortium name="DOE Joint Genome Institute"/>
            <person name="Miettinen O."/>
            <person name="Riley R."/>
            <person name="Acob R."/>
            <person name="Barry K."/>
            <person name="Cullen D."/>
            <person name="De Vries R."/>
            <person name="Hainaut M."/>
            <person name="Hatakka A."/>
            <person name="Henrissat B."/>
            <person name="Hilden K."/>
            <person name="Kuo R."/>
            <person name="Labutti K."/>
            <person name="Lipzen A."/>
            <person name="Makela M.R."/>
            <person name="Sandor L."/>
            <person name="Spatafora J.W."/>
            <person name="Grigoriev I.V."/>
            <person name="Hibbett D.S."/>
        </authorList>
    </citation>
    <scope>NUCLEOTIDE SEQUENCE [LARGE SCALE GENOMIC DNA]</scope>
    <source>
        <strain evidence="3 4">3A-2</strain>
    </source>
</reference>
<feature type="coiled-coil region" evidence="1">
    <location>
        <begin position="48"/>
        <end position="75"/>
    </location>
</feature>
<dbReference type="Gene3D" id="3.80.10.10">
    <property type="entry name" value="Ribonuclease Inhibitor"/>
    <property type="match status" value="1"/>
</dbReference>
<dbReference type="EMBL" id="KV722432">
    <property type="protein sequence ID" value="OCH89203.1"/>
    <property type="molecule type" value="Genomic_DNA"/>
</dbReference>
<keyword evidence="1" id="KW-0175">Coiled coil</keyword>
<dbReference type="Proteomes" id="UP000250043">
    <property type="component" value="Unassembled WGS sequence"/>
</dbReference>
<organism evidence="3 4">
    <name type="scientific">Obba rivulosa</name>
    <dbReference type="NCBI Taxonomy" id="1052685"/>
    <lineage>
        <taxon>Eukaryota</taxon>
        <taxon>Fungi</taxon>
        <taxon>Dikarya</taxon>
        <taxon>Basidiomycota</taxon>
        <taxon>Agaricomycotina</taxon>
        <taxon>Agaricomycetes</taxon>
        <taxon>Polyporales</taxon>
        <taxon>Gelatoporiaceae</taxon>
        <taxon>Obba</taxon>
    </lineage>
</organism>
<dbReference type="AlphaFoldDB" id="A0A8E2DN85"/>
<evidence type="ECO:0000313" key="3">
    <source>
        <dbReference type="EMBL" id="OCH89203.1"/>
    </source>
</evidence>
<dbReference type="InterPro" id="IPR032675">
    <property type="entry name" value="LRR_dom_sf"/>
</dbReference>